<dbReference type="AlphaFoldDB" id="A0A4Z2GH04"/>
<gene>
    <name evidence="2" type="ORF">EYF80_037849</name>
</gene>
<accession>A0A4Z2GH04</accession>
<keyword evidence="3" id="KW-1185">Reference proteome</keyword>
<feature type="compositionally biased region" description="Polar residues" evidence="1">
    <location>
        <begin position="59"/>
        <end position="69"/>
    </location>
</feature>
<evidence type="ECO:0000313" key="2">
    <source>
        <dbReference type="EMBL" id="TNN51942.1"/>
    </source>
</evidence>
<proteinExistence type="predicted"/>
<organism evidence="2 3">
    <name type="scientific">Liparis tanakae</name>
    <name type="common">Tanaka's snailfish</name>
    <dbReference type="NCBI Taxonomy" id="230148"/>
    <lineage>
        <taxon>Eukaryota</taxon>
        <taxon>Metazoa</taxon>
        <taxon>Chordata</taxon>
        <taxon>Craniata</taxon>
        <taxon>Vertebrata</taxon>
        <taxon>Euteleostomi</taxon>
        <taxon>Actinopterygii</taxon>
        <taxon>Neopterygii</taxon>
        <taxon>Teleostei</taxon>
        <taxon>Neoteleostei</taxon>
        <taxon>Acanthomorphata</taxon>
        <taxon>Eupercaria</taxon>
        <taxon>Perciformes</taxon>
        <taxon>Cottioidei</taxon>
        <taxon>Cottales</taxon>
        <taxon>Liparidae</taxon>
        <taxon>Liparis</taxon>
    </lineage>
</organism>
<evidence type="ECO:0000256" key="1">
    <source>
        <dbReference type="SAM" id="MobiDB-lite"/>
    </source>
</evidence>
<dbReference type="Proteomes" id="UP000314294">
    <property type="component" value="Unassembled WGS sequence"/>
</dbReference>
<evidence type="ECO:0000313" key="3">
    <source>
        <dbReference type="Proteomes" id="UP000314294"/>
    </source>
</evidence>
<reference evidence="2 3" key="1">
    <citation type="submission" date="2019-03" db="EMBL/GenBank/DDBJ databases">
        <title>First draft genome of Liparis tanakae, snailfish: a comprehensive survey of snailfish specific genes.</title>
        <authorList>
            <person name="Kim W."/>
            <person name="Song I."/>
            <person name="Jeong J.-H."/>
            <person name="Kim D."/>
            <person name="Kim S."/>
            <person name="Ryu S."/>
            <person name="Song J.Y."/>
            <person name="Lee S.K."/>
        </authorList>
    </citation>
    <scope>NUCLEOTIDE SEQUENCE [LARGE SCALE GENOMIC DNA]</scope>
    <source>
        <tissue evidence="2">Muscle</tissue>
    </source>
</reference>
<name>A0A4Z2GH04_9TELE</name>
<feature type="region of interest" description="Disordered" evidence="1">
    <location>
        <begin position="59"/>
        <end position="81"/>
    </location>
</feature>
<protein>
    <submittedName>
        <fullName evidence="2">Uncharacterized protein</fullName>
    </submittedName>
</protein>
<sequence>MAINDARLELVRWTPPTLPPPPQVDRLLSGVPTPNGPTVSLLQSAPLYRLASSFLGGWTASSTDSQTQRDPAAETLHLHLN</sequence>
<dbReference type="EMBL" id="SRLO01000565">
    <property type="protein sequence ID" value="TNN51942.1"/>
    <property type="molecule type" value="Genomic_DNA"/>
</dbReference>
<comment type="caution">
    <text evidence="2">The sequence shown here is derived from an EMBL/GenBank/DDBJ whole genome shotgun (WGS) entry which is preliminary data.</text>
</comment>